<proteinExistence type="predicted"/>
<feature type="region of interest" description="Disordered" evidence="1">
    <location>
        <begin position="99"/>
        <end position="136"/>
    </location>
</feature>
<evidence type="ECO:0000313" key="2">
    <source>
        <dbReference type="EMBL" id="GAA4209550.1"/>
    </source>
</evidence>
<evidence type="ECO:0000256" key="1">
    <source>
        <dbReference type="SAM" id="MobiDB-lite"/>
    </source>
</evidence>
<name>A0ABP8BL62_9ACTN</name>
<dbReference type="Proteomes" id="UP001501251">
    <property type="component" value="Unassembled WGS sequence"/>
</dbReference>
<dbReference type="EMBL" id="BAABAQ010000020">
    <property type="protein sequence ID" value="GAA4209550.1"/>
    <property type="molecule type" value="Genomic_DNA"/>
</dbReference>
<organism evidence="2 3">
    <name type="scientific">Streptosporangium oxazolinicum</name>
    <dbReference type="NCBI Taxonomy" id="909287"/>
    <lineage>
        <taxon>Bacteria</taxon>
        <taxon>Bacillati</taxon>
        <taxon>Actinomycetota</taxon>
        <taxon>Actinomycetes</taxon>
        <taxon>Streptosporangiales</taxon>
        <taxon>Streptosporangiaceae</taxon>
        <taxon>Streptosporangium</taxon>
    </lineage>
</organism>
<accession>A0ABP8BL62</accession>
<protein>
    <submittedName>
        <fullName evidence="2">Uncharacterized protein</fullName>
    </submittedName>
</protein>
<reference evidence="3" key="1">
    <citation type="journal article" date="2019" name="Int. J. Syst. Evol. Microbiol.">
        <title>The Global Catalogue of Microorganisms (GCM) 10K type strain sequencing project: providing services to taxonomists for standard genome sequencing and annotation.</title>
        <authorList>
            <consortium name="The Broad Institute Genomics Platform"/>
            <consortium name="The Broad Institute Genome Sequencing Center for Infectious Disease"/>
            <person name="Wu L."/>
            <person name="Ma J."/>
        </authorList>
    </citation>
    <scope>NUCLEOTIDE SEQUENCE [LARGE SCALE GENOMIC DNA]</scope>
    <source>
        <strain evidence="3">JCM 17388</strain>
    </source>
</reference>
<dbReference type="RefSeq" id="WP_344923202.1">
    <property type="nucleotide sequence ID" value="NZ_BAABAQ010000020.1"/>
</dbReference>
<feature type="compositionally biased region" description="Basic residues" evidence="1">
    <location>
        <begin position="99"/>
        <end position="120"/>
    </location>
</feature>
<sequence>MPIDKAPYDARGNLQHYPGPSYSAQLGSVPTDWRPNTPFTATLTFRGSQRGRSAAYFLWEDANGRTYPMFLADLGDLILSTTLDKGVITGEWIVGKRGKNYGLKHHKPAPPSKPRQRKTRSAGGPAEPAPTGSEEP</sequence>
<keyword evidence="3" id="KW-1185">Reference proteome</keyword>
<gene>
    <name evidence="2" type="ORF">GCM10022252_76230</name>
</gene>
<comment type="caution">
    <text evidence="2">The sequence shown here is derived from an EMBL/GenBank/DDBJ whole genome shotgun (WGS) entry which is preliminary data.</text>
</comment>
<evidence type="ECO:0000313" key="3">
    <source>
        <dbReference type="Proteomes" id="UP001501251"/>
    </source>
</evidence>